<evidence type="ECO:0000313" key="7">
    <source>
        <dbReference type="EMBL" id="KAH8023496.1"/>
    </source>
</evidence>
<dbReference type="VEuPathDB" id="VectorBase:LOC119171791"/>
<sequence length="118" mass="13072">MSRDPDEVERVSHAACLKAAVHYTVGRICDDMAEKEGCLPVQRHTVAALTELVHREVGRVARDLSMLAMHCRRSTVTADDVLFVARNSGPLHDYLQSLVPPPKKTESKRKVSAKGPQQ</sequence>
<dbReference type="EMBL" id="JABSTU010000008">
    <property type="protein sequence ID" value="KAH8023496.1"/>
    <property type="molecule type" value="Genomic_DNA"/>
</dbReference>
<keyword evidence="5" id="KW-0234">DNA repair</keyword>
<evidence type="ECO:0000256" key="2">
    <source>
        <dbReference type="ARBA" id="ARBA00016400"/>
    </source>
</evidence>
<gene>
    <name evidence="7" type="ORF">HPB51_014745</name>
</gene>
<evidence type="ECO:0000256" key="4">
    <source>
        <dbReference type="ARBA" id="ARBA00023125"/>
    </source>
</evidence>
<protein>
    <recommendedName>
        <fullName evidence="2">Centromere protein S</fullName>
    </recommendedName>
</protein>
<evidence type="ECO:0000256" key="3">
    <source>
        <dbReference type="ARBA" id="ARBA00022763"/>
    </source>
</evidence>
<dbReference type="GO" id="GO:0003677">
    <property type="term" value="F:DNA binding"/>
    <property type="evidence" value="ECO:0007669"/>
    <property type="project" value="UniProtKB-KW"/>
</dbReference>
<dbReference type="Proteomes" id="UP000821866">
    <property type="component" value="Chromosome 6"/>
</dbReference>
<dbReference type="GO" id="GO:0031297">
    <property type="term" value="P:replication fork processing"/>
    <property type="evidence" value="ECO:0007669"/>
    <property type="project" value="TreeGrafter"/>
</dbReference>
<dbReference type="PANTHER" id="PTHR22980">
    <property type="entry name" value="CORTISTATIN"/>
    <property type="match status" value="1"/>
</dbReference>
<dbReference type="InterPro" id="IPR029003">
    <property type="entry name" value="CENP-S/Mhf1"/>
</dbReference>
<keyword evidence="3" id="KW-0227">DNA damage</keyword>
<organism evidence="8">
    <name type="scientific">Rhipicephalus microplus</name>
    <name type="common">Cattle tick</name>
    <name type="synonym">Boophilus microplus</name>
    <dbReference type="NCBI Taxonomy" id="6941"/>
    <lineage>
        <taxon>Eukaryota</taxon>
        <taxon>Metazoa</taxon>
        <taxon>Ecdysozoa</taxon>
        <taxon>Arthropoda</taxon>
        <taxon>Chelicerata</taxon>
        <taxon>Arachnida</taxon>
        <taxon>Acari</taxon>
        <taxon>Parasitiformes</taxon>
        <taxon>Ixodida</taxon>
        <taxon>Ixodoidea</taxon>
        <taxon>Ixodidae</taxon>
        <taxon>Rhipicephalinae</taxon>
        <taxon>Rhipicephalus</taxon>
        <taxon>Boophilus</taxon>
    </lineage>
</organism>
<dbReference type="EMBL" id="GHWJ01004468">
    <property type="protein sequence ID" value="NOV37205.1"/>
    <property type="molecule type" value="Transcribed_RNA"/>
</dbReference>
<dbReference type="GO" id="GO:0071821">
    <property type="term" value="C:FANCM-MHF complex"/>
    <property type="evidence" value="ECO:0007669"/>
    <property type="project" value="InterPro"/>
</dbReference>
<dbReference type="GO" id="GO:0003682">
    <property type="term" value="F:chromatin binding"/>
    <property type="evidence" value="ECO:0007669"/>
    <property type="project" value="TreeGrafter"/>
</dbReference>
<reference evidence="7" key="2">
    <citation type="journal article" date="2020" name="Cell">
        <title>Large-Scale Comparative Analyses of Tick Genomes Elucidate Their Genetic Diversity and Vector Capacities.</title>
        <authorList>
            <consortium name="Tick Genome and Microbiome Consortium (TIGMIC)"/>
            <person name="Jia N."/>
            <person name="Wang J."/>
            <person name="Shi W."/>
            <person name="Du L."/>
            <person name="Sun Y."/>
            <person name="Zhan W."/>
            <person name="Jiang J.F."/>
            <person name="Wang Q."/>
            <person name="Zhang B."/>
            <person name="Ji P."/>
            <person name="Bell-Sakyi L."/>
            <person name="Cui X.M."/>
            <person name="Yuan T.T."/>
            <person name="Jiang B.G."/>
            <person name="Yang W.F."/>
            <person name="Lam T.T."/>
            <person name="Chang Q.C."/>
            <person name="Ding S.J."/>
            <person name="Wang X.J."/>
            <person name="Zhu J.G."/>
            <person name="Ruan X.D."/>
            <person name="Zhao L."/>
            <person name="Wei J.T."/>
            <person name="Ye R.Z."/>
            <person name="Que T.C."/>
            <person name="Du C.H."/>
            <person name="Zhou Y.H."/>
            <person name="Cheng J.X."/>
            <person name="Dai P.F."/>
            <person name="Guo W.B."/>
            <person name="Han X.H."/>
            <person name="Huang E.J."/>
            <person name="Li L.F."/>
            <person name="Wei W."/>
            <person name="Gao Y.C."/>
            <person name="Liu J.Z."/>
            <person name="Shao H.Z."/>
            <person name="Wang X."/>
            <person name="Wang C.C."/>
            <person name="Yang T.C."/>
            <person name="Huo Q.B."/>
            <person name="Li W."/>
            <person name="Chen H.Y."/>
            <person name="Chen S.E."/>
            <person name="Zhou L.G."/>
            <person name="Ni X.B."/>
            <person name="Tian J.H."/>
            <person name="Sheng Y."/>
            <person name="Liu T."/>
            <person name="Pan Y.S."/>
            <person name="Xia L.Y."/>
            <person name="Li J."/>
            <person name="Zhao F."/>
            <person name="Cao W.C."/>
        </authorList>
    </citation>
    <scope>NUCLEOTIDE SEQUENCE</scope>
    <source>
        <strain evidence="7">Rmic-2018</strain>
    </source>
</reference>
<dbReference type="InterPro" id="IPR009072">
    <property type="entry name" value="Histone-fold"/>
</dbReference>
<dbReference type="AlphaFoldDB" id="A0A6M2CU90"/>
<reference evidence="7" key="3">
    <citation type="submission" date="2021-09" db="EMBL/GenBank/DDBJ databases">
        <authorList>
            <person name="Jia N."/>
            <person name="Wang J."/>
            <person name="Shi W."/>
            <person name="Du L."/>
            <person name="Sun Y."/>
            <person name="Zhan W."/>
            <person name="Jiang J."/>
            <person name="Wang Q."/>
            <person name="Zhang B."/>
            <person name="Ji P."/>
            <person name="Sakyi L.B."/>
            <person name="Cui X."/>
            <person name="Yuan T."/>
            <person name="Jiang B."/>
            <person name="Yang W."/>
            <person name="Lam T.T.-Y."/>
            <person name="Chang Q."/>
            <person name="Ding S."/>
            <person name="Wang X."/>
            <person name="Zhu J."/>
            <person name="Ruan X."/>
            <person name="Zhao L."/>
            <person name="Wei J."/>
            <person name="Que T."/>
            <person name="Du C."/>
            <person name="Cheng J."/>
            <person name="Dai P."/>
            <person name="Han X."/>
            <person name="Huang E."/>
            <person name="Gao Y."/>
            <person name="Liu J."/>
            <person name="Shao H."/>
            <person name="Ye R."/>
            <person name="Li L."/>
            <person name="Wei W."/>
            <person name="Wang X."/>
            <person name="Wang C."/>
            <person name="Huo Q."/>
            <person name="Li W."/>
            <person name="Guo W."/>
            <person name="Chen H."/>
            <person name="Chen S."/>
            <person name="Zhou L."/>
            <person name="Zhou L."/>
            <person name="Ni X."/>
            <person name="Tian J."/>
            <person name="Zhou Y."/>
            <person name="Sheng Y."/>
            <person name="Liu T."/>
            <person name="Pan Y."/>
            <person name="Xia L."/>
            <person name="Li J."/>
            <person name="Zhao F."/>
            <person name="Cao W."/>
        </authorList>
    </citation>
    <scope>NUCLEOTIDE SEQUENCE</scope>
    <source>
        <strain evidence="7">Rmic-2018</strain>
        <tissue evidence="7">Larvae</tissue>
    </source>
</reference>
<evidence type="ECO:0000256" key="5">
    <source>
        <dbReference type="ARBA" id="ARBA00023204"/>
    </source>
</evidence>
<proteinExistence type="inferred from homology"/>
<dbReference type="GO" id="GO:0046982">
    <property type="term" value="F:protein heterodimerization activity"/>
    <property type="evidence" value="ECO:0007669"/>
    <property type="project" value="InterPro"/>
</dbReference>
<dbReference type="Gene3D" id="1.10.20.10">
    <property type="entry name" value="Histone, subunit A"/>
    <property type="match status" value="1"/>
</dbReference>
<name>A0A6M2CU90_RHIMP</name>
<dbReference type="OMA" id="WTQIENV"/>
<evidence type="ECO:0000313" key="9">
    <source>
        <dbReference type="Proteomes" id="UP000821866"/>
    </source>
</evidence>
<keyword evidence="4" id="KW-0238">DNA-binding</keyword>
<reference evidence="8" key="1">
    <citation type="submission" date="2019-09" db="EMBL/GenBank/DDBJ databases">
        <title>Organ-specific transcriptomic study of the physiology of the cattle tick, Rhipicephalus microplus.</title>
        <authorList>
            <person name="Tirloni L."/>
            <person name="Braz G."/>
            <person name="Gandara A.C.P."/>
            <person name="Sabadin G.A."/>
            <person name="da Silva R.M."/>
            <person name="Guizzo M.G."/>
            <person name="Machado J.A."/>
            <person name="Costa E.P."/>
            <person name="Gomes H.F."/>
            <person name="Moraes J."/>
            <person name="Mota M.B.S."/>
            <person name="Mesquita R.D."/>
            <person name="Alvarenga P.H."/>
            <person name="Alves F."/>
            <person name="Seixas A."/>
            <person name="da Fonseca R.N."/>
            <person name="Fogaca A."/>
            <person name="Logullo C."/>
            <person name="Tanaka A."/>
            <person name="Daffre S."/>
            <person name="Termignoni C."/>
            <person name="Vaz I.S.Jr."/>
            <person name="Oliveira P.L."/>
            <person name="Ribeiro J.M."/>
        </authorList>
    </citation>
    <scope>NUCLEOTIDE SEQUENCE</scope>
    <source>
        <strain evidence="8">Porto Alegre</strain>
    </source>
</reference>
<dbReference type="Pfam" id="PF15630">
    <property type="entry name" value="CENP-S"/>
    <property type="match status" value="1"/>
</dbReference>
<comment type="similarity">
    <text evidence="1">Belongs to the TAF9 family. CENP-S/MHF1 subfamily.</text>
</comment>
<evidence type="ECO:0000256" key="6">
    <source>
        <dbReference type="SAM" id="MobiDB-lite"/>
    </source>
</evidence>
<dbReference type="GO" id="GO:0000712">
    <property type="term" value="P:resolution of meiotic recombination intermediates"/>
    <property type="evidence" value="ECO:0007669"/>
    <property type="project" value="TreeGrafter"/>
</dbReference>
<feature type="region of interest" description="Disordered" evidence="6">
    <location>
        <begin position="94"/>
        <end position="118"/>
    </location>
</feature>
<accession>A0A6M2CU90</accession>
<dbReference type="SUPFAM" id="SSF47113">
    <property type="entry name" value="Histone-fold"/>
    <property type="match status" value="1"/>
</dbReference>
<evidence type="ECO:0000256" key="1">
    <source>
        <dbReference type="ARBA" id="ARBA00006612"/>
    </source>
</evidence>
<dbReference type="GO" id="GO:0006281">
    <property type="term" value="P:DNA repair"/>
    <property type="evidence" value="ECO:0007669"/>
    <property type="project" value="UniProtKB-KW"/>
</dbReference>
<dbReference type="OrthoDB" id="1872155at2759"/>
<evidence type="ECO:0000313" key="8">
    <source>
        <dbReference type="EMBL" id="NOV37205.1"/>
    </source>
</evidence>
<dbReference type="PANTHER" id="PTHR22980:SF0">
    <property type="entry name" value="CENTROMERE PROTEIN S"/>
    <property type="match status" value="1"/>
</dbReference>
<keyword evidence="9" id="KW-1185">Reference proteome</keyword>
<dbReference type="CDD" id="cd22919">
    <property type="entry name" value="HFD_CENP-S"/>
    <property type="match status" value="1"/>
</dbReference>